<dbReference type="SUPFAM" id="SSF54928">
    <property type="entry name" value="RNA-binding domain, RBD"/>
    <property type="match status" value="1"/>
</dbReference>
<dbReference type="PANTHER" id="PTHR48027">
    <property type="entry name" value="HETEROGENEOUS NUCLEAR RIBONUCLEOPROTEIN 87F-RELATED"/>
    <property type="match status" value="1"/>
</dbReference>
<feature type="compositionally biased region" description="Gly residues" evidence="3">
    <location>
        <begin position="88"/>
        <end position="113"/>
    </location>
</feature>
<proteinExistence type="predicted"/>
<dbReference type="InterPro" id="IPR052462">
    <property type="entry name" value="SLIRP/GR-RBP-like"/>
</dbReference>
<dbReference type="InterPro" id="IPR048289">
    <property type="entry name" value="RRM2_NsCP33-like"/>
</dbReference>
<accession>A0A0C9QP79</accession>
<feature type="region of interest" description="Disordered" evidence="3">
    <location>
        <begin position="74"/>
        <end position="170"/>
    </location>
</feature>
<evidence type="ECO:0000256" key="1">
    <source>
        <dbReference type="ARBA" id="ARBA00022884"/>
    </source>
</evidence>
<dbReference type="AlphaFoldDB" id="A0A0C9QP79"/>
<dbReference type="CDD" id="cd21608">
    <property type="entry name" value="RRM2_NsCP33_like"/>
    <property type="match status" value="1"/>
</dbReference>
<reference evidence="5" key="1">
    <citation type="submission" date="2015-02" db="EMBL/GenBank/DDBJ databases">
        <title>A transcriptome of Wollemia nobilis - a relic of Gondwana.</title>
        <authorList>
            <person name="Chia J.Y."/>
            <person name="Leong Y.S."/>
            <person name="Abdul Karim S."/>
            <person name="Wan Azmi N."/>
            <person name="Hercus R."/>
            <person name="Croft L."/>
        </authorList>
    </citation>
    <scope>NUCLEOTIDE SEQUENCE</scope>
    <source>
        <strain evidence="5">MaeBrown</strain>
        <tissue evidence="5">Leaf</tissue>
    </source>
</reference>
<evidence type="ECO:0000256" key="3">
    <source>
        <dbReference type="SAM" id="MobiDB-lite"/>
    </source>
</evidence>
<dbReference type="EMBL" id="GCHU01015006">
    <property type="protein sequence ID" value="JAG86520.1"/>
    <property type="molecule type" value="Transcribed_RNA"/>
</dbReference>
<keyword evidence="1 2" id="KW-0694">RNA-binding</keyword>
<protein>
    <submittedName>
        <fullName evidence="5">TSA: Wollemia nobilis Ref_Wollemi_Transcript_15091_945 transcribed RNA sequence</fullName>
    </submittedName>
</protein>
<dbReference type="InterPro" id="IPR000504">
    <property type="entry name" value="RRM_dom"/>
</dbReference>
<organism evidence="5">
    <name type="scientific">Wollemia nobilis</name>
    <dbReference type="NCBI Taxonomy" id="56998"/>
    <lineage>
        <taxon>Eukaryota</taxon>
        <taxon>Viridiplantae</taxon>
        <taxon>Streptophyta</taxon>
        <taxon>Embryophyta</taxon>
        <taxon>Tracheophyta</taxon>
        <taxon>Spermatophyta</taxon>
        <taxon>Pinopsida</taxon>
        <taxon>Pinidae</taxon>
        <taxon>Conifers II</taxon>
        <taxon>Araucariales</taxon>
        <taxon>Araucariaceae</taxon>
        <taxon>Wollemia</taxon>
    </lineage>
</organism>
<dbReference type="SMART" id="SM00360">
    <property type="entry name" value="RRM"/>
    <property type="match status" value="1"/>
</dbReference>
<dbReference type="Gene3D" id="3.30.70.330">
    <property type="match status" value="1"/>
</dbReference>
<evidence type="ECO:0000313" key="5">
    <source>
        <dbReference type="EMBL" id="JAG86520.1"/>
    </source>
</evidence>
<dbReference type="Pfam" id="PF00076">
    <property type="entry name" value="RRM_1"/>
    <property type="match status" value="1"/>
</dbReference>
<dbReference type="InterPro" id="IPR035979">
    <property type="entry name" value="RBD_domain_sf"/>
</dbReference>
<dbReference type="GO" id="GO:0003723">
    <property type="term" value="F:RNA binding"/>
    <property type="evidence" value="ECO:0007669"/>
    <property type="project" value="UniProtKB-UniRule"/>
</dbReference>
<dbReference type="InterPro" id="IPR012677">
    <property type="entry name" value="Nucleotide-bd_a/b_plait_sf"/>
</dbReference>
<feature type="domain" description="RRM" evidence="4">
    <location>
        <begin position="8"/>
        <end position="86"/>
    </location>
</feature>
<evidence type="ECO:0000256" key="2">
    <source>
        <dbReference type="PROSITE-ProRule" id="PRU00176"/>
    </source>
</evidence>
<sequence length="170" mass="17174">MAAPDVEFRCFVGGLSWSTDDRSLKDAFLPYGEVMDSKVVSDRETGRSRGFGFVTFADEESMRNAIEEMNGRDLDGRNITVNRAQARGSGGGGGGGFRSGGGGGYSGGGGGGYDSRRSSGYGGGRERSERSYGGGRSSGGYGGGSGYGGGGGGGSRYGGGGFSDDGGWRS</sequence>
<evidence type="ECO:0000259" key="4">
    <source>
        <dbReference type="PROSITE" id="PS50102"/>
    </source>
</evidence>
<dbReference type="PROSITE" id="PS50102">
    <property type="entry name" value="RRM"/>
    <property type="match status" value="1"/>
</dbReference>
<feature type="compositionally biased region" description="Gly residues" evidence="3">
    <location>
        <begin position="132"/>
        <end position="170"/>
    </location>
</feature>
<name>A0A0C9QP79_9CONI</name>